<feature type="region of interest" description="Disordered" evidence="1">
    <location>
        <begin position="492"/>
        <end position="565"/>
    </location>
</feature>
<feature type="region of interest" description="Disordered" evidence="1">
    <location>
        <begin position="934"/>
        <end position="961"/>
    </location>
</feature>
<organism evidence="2 3">
    <name type="scientific">Collybiopsis luxurians FD-317 M1</name>
    <dbReference type="NCBI Taxonomy" id="944289"/>
    <lineage>
        <taxon>Eukaryota</taxon>
        <taxon>Fungi</taxon>
        <taxon>Dikarya</taxon>
        <taxon>Basidiomycota</taxon>
        <taxon>Agaricomycotina</taxon>
        <taxon>Agaricomycetes</taxon>
        <taxon>Agaricomycetidae</taxon>
        <taxon>Agaricales</taxon>
        <taxon>Marasmiineae</taxon>
        <taxon>Omphalotaceae</taxon>
        <taxon>Collybiopsis</taxon>
        <taxon>Collybiopsis luxurians</taxon>
    </lineage>
</organism>
<feature type="region of interest" description="Disordered" evidence="1">
    <location>
        <begin position="338"/>
        <end position="359"/>
    </location>
</feature>
<feature type="region of interest" description="Disordered" evidence="1">
    <location>
        <begin position="622"/>
        <end position="674"/>
    </location>
</feature>
<evidence type="ECO:0000313" key="3">
    <source>
        <dbReference type="Proteomes" id="UP000053593"/>
    </source>
</evidence>
<evidence type="ECO:0000256" key="1">
    <source>
        <dbReference type="SAM" id="MobiDB-lite"/>
    </source>
</evidence>
<protein>
    <submittedName>
        <fullName evidence="2">Uncharacterized protein</fullName>
    </submittedName>
</protein>
<feature type="region of interest" description="Disordered" evidence="1">
    <location>
        <begin position="241"/>
        <end position="267"/>
    </location>
</feature>
<feature type="region of interest" description="Disordered" evidence="1">
    <location>
        <begin position="390"/>
        <end position="426"/>
    </location>
</feature>
<sequence length="961" mass="105611">MAGKNSLLTLESKEREIAKLESEISVQRAKLTTARPNNIKQIQQSIVTRKAKVASLRQEVLGVGLDASSSDATQDGQDAYNGDWQPTVYTYNKQAIFVGRRMNEIHPAGVSGAAGNPRAPDSTGILQKERSIPNHNQDMHQSEAGMLTGEKLAFILEAAREVSAVQESTSNSHVTKPMESNAAPGLGQLHAASPIESTVLETASMLTYESQGPTAQGSKWGADRTLNARNHAGIGGSSLTGALGGSKLDSHSDYVAPPGDSEMNPGVPRPRLSMNSPRLHEEVAEILDGALGRHGNVETYKLPHPSALGYSSDDLSPGAKALMIGWRYIRHWRNVHSGTVSSDSYQDSPPSSDEPSLGQVTPISATVINENLGFHPSAFLINPFPNSENPHHNHSKLLPVTSIPSNPSEPIEENSSHGSQPNVDQLPISMEVNSPTLQSHQQANNMPSLALSHSTLNIISPLNAEANVVQREQQAPTSFVPLSIEYAIPSPVTTEDLSGRPLSSDTSAIPSSSGQCLDIQHSVKQSPSTHELPSHAPDAPQSSLPTEENCLNLAPMSDSSLPHSVSGSLPVRRELSTGKIQEFFEIAQCMGVTLVDLDGRHIEPPVTHSQLREDVEMLDVHSPPELSHSHSNKKGEGQVEGRKKHSVSSGRAAGRIVKTQTSEAKKWKRSSNDNQPRGLLDNYFDIEEDDISESETKCKKPVGKKKKEDECEYERCAQLARDEATIKQAKREVADFITSGEKFSKDIKYLLRTVDFFVPKCASICLELSMEILKTTQGTIRCLQHAYTQNSSQNDWTGSMRAWNVTGVPYRPRKAGEQLDNGALHCGCHWENAVFKFYLFKTGQIESRTRKDEPGWSKEGWGTQHFHPRLCELVLGQVQDITTWCLDNIWSRRKNEEGLYMVRRRESDKLQGLIDRLQAHLAVIRESETQEARAMEDAEEFIQQHEEGKARLQEDAPADIE</sequence>
<name>A0A0D0BL26_9AGAR</name>
<dbReference type="HOGENOM" id="CLU_307552_0_0_1"/>
<dbReference type="EMBL" id="KN834925">
    <property type="protein sequence ID" value="KIK50154.1"/>
    <property type="molecule type" value="Genomic_DNA"/>
</dbReference>
<feature type="compositionally biased region" description="Low complexity" evidence="1">
    <location>
        <begin position="341"/>
        <end position="356"/>
    </location>
</feature>
<feature type="compositionally biased region" description="Polar residues" evidence="1">
    <location>
        <begin position="522"/>
        <end position="531"/>
    </location>
</feature>
<accession>A0A0D0BL26</accession>
<feature type="compositionally biased region" description="Basic and acidic residues" evidence="1">
    <location>
        <begin position="934"/>
        <end position="954"/>
    </location>
</feature>
<dbReference type="AlphaFoldDB" id="A0A0D0BL26"/>
<keyword evidence="3" id="KW-1185">Reference proteome</keyword>
<feature type="compositionally biased region" description="Polar residues" evidence="1">
    <location>
        <begin position="492"/>
        <end position="515"/>
    </location>
</feature>
<proteinExistence type="predicted"/>
<evidence type="ECO:0000313" key="2">
    <source>
        <dbReference type="EMBL" id="KIK50154.1"/>
    </source>
</evidence>
<dbReference type="Proteomes" id="UP000053593">
    <property type="component" value="Unassembled WGS sequence"/>
</dbReference>
<reference evidence="2 3" key="1">
    <citation type="submission" date="2014-04" db="EMBL/GenBank/DDBJ databases">
        <title>Evolutionary Origins and Diversification of the Mycorrhizal Mutualists.</title>
        <authorList>
            <consortium name="DOE Joint Genome Institute"/>
            <consortium name="Mycorrhizal Genomics Consortium"/>
            <person name="Kohler A."/>
            <person name="Kuo A."/>
            <person name="Nagy L.G."/>
            <person name="Floudas D."/>
            <person name="Copeland A."/>
            <person name="Barry K.W."/>
            <person name="Cichocki N."/>
            <person name="Veneault-Fourrey C."/>
            <person name="LaButti K."/>
            <person name="Lindquist E.A."/>
            <person name="Lipzen A."/>
            <person name="Lundell T."/>
            <person name="Morin E."/>
            <person name="Murat C."/>
            <person name="Riley R."/>
            <person name="Ohm R."/>
            <person name="Sun H."/>
            <person name="Tunlid A."/>
            <person name="Henrissat B."/>
            <person name="Grigoriev I.V."/>
            <person name="Hibbett D.S."/>
            <person name="Martin F."/>
        </authorList>
    </citation>
    <scope>NUCLEOTIDE SEQUENCE [LARGE SCALE GENOMIC DNA]</scope>
    <source>
        <strain evidence="2 3">FD-317 M1</strain>
    </source>
</reference>
<gene>
    <name evidence="2" type="ORF">GYMLUDRAFT_253225</name>
</gene>